<keyword evidence="2" id="KW-1185">Reference proteome</keyword>
<dbReference type="Gene3D" id="1.10.10.2520">
    <property type="entry name" value="Cell wall hydrolase SleB, domain 1"/>
    <property type="match status" value="1"/>
</dbReference>
<sequence>MGKRHHGKMTAKENSKGVEVIICDVTWFDATTTYSVANSPERTAELTFTADDLNYFARVLFAEASGASMLPDLETRKAEKEAIINTTFFRINRKGYPNNKYIATTFAGVCNAEGQFQTVTPKLTQKMQSVMGSQYKNLGVGDCSDLQEAIDAIKLFMESGPNSKYTYDNFRGGDKGQGKNIGHSRFWLSPVGAGMAAKIP</sequence>
<accession>A0A4R5M4N9</accession>
<dbReference type="RefSeq" id="WP_133197760.1">
    <property type="nucleotide sequence ID" value="NZ_JBHUCW010000011.1"/>
</dbReference>
<comment type="caution">
    <text evidence="1">The sequence shown here is derived from an EMBL/GenBank/DDBJ whole genome shotgun (WGS) entry which is preliminary data.</text>
</comment>
<proteinExistence type="predicted"/>
<organism evidence="1 2">
    <name type="scientific">Paraburkholderia silviterrae</name>
    <dbReference type="NCBI Taxonomy" id="2528715"/>
    <lineage>
        <taxon>Bacteria</taxon>
        <taxon>Pseudomonadati</taxon>
        <taxon>Pseudomonadota</taxon>
        <taxon>Betaproteobacteria</taxon>
        <taxon>Burkholderiales</taxon>
        <taxon>Burkholderiaceae</taxon>
        <taxon>Paraburkholderia</taxon>
    </lineage>
</organism>
<dbReference type="EMBL" id="SMRP01000016">
    <property type="protein sequence ID" value="TDG20352.1"/>
    <property type="molecule type" value="Genomic_DNA"/>
</dbReference>
<evidence type="ECO:0000313" key="1">
    <source>
        <dbReference type="EMBL" id="TDG20352.1"/>
    </source>
</evidence>
<dbReference type="InterPro" id="IPR042047">
    <property type="entry name" value="SleB_dom1"/>
</dbReference>
<dbReference type="OrthoDB" id="9131263at2"/>
<reference evidence="1 2" key="1">
    <citation type="submission" date="2019-03" db="EMBL/GenBank/DDBJ databases">
        <title>Paraburkholderia sp. 4M-K11, isolated from subtropical forest soil.</title>
        <authorList>
            <person name="Gao Z.-H."/>
            <person name="Qiu L.-H."/>
        </authorList>
    </citation>
    <scope>NUCLEOTIDE SEQUENCE [LARGE SCALE GENOMIC DNA]</scope>
    <source>
        <strain evidence="1 2">4M-K11</strain>
    </source>
</reference>
<name>A0A4R5M4N9_9BURK</name>
<protein>
    <submittedName>
        <fullName evidence="1">Uncharacterized protein</fullName>
    </submittedName>
</protein>
<evidence type="ECO:0000313" key="2">
    <source>
        <dbReference type="Proteomes" id="UP000295722"/>
    </source>
</evidence>
<dbReference type="Proteomes" id="UP000295722">
    <property type="component" value="Unassembled WGS sequence"/>
</dbReference>
<gene>
    <name evidence="1" type="ORF">EYW47_26240</name>
</gene>
<dbReference type="AlphaFoldDB" id="A0A4R5M4N9"/>